<feature type="compositionally biased region" description="Basic and acidic residues" evidence="2">
    <location>
        <begin position="77"/>
        <end position="89"/>
    </location>
</feature>
<sequence>MADDESLIATRKRRSNAGSRLKQLLKAEEVANEGDEDDNDIDLLFQEDDDDAEFNVGDKDRYGYQGSDEDEQEDSENEQREASDEESQREGTTSTRENGTDSENDEESPQVDNDDMFSDSEDDDSDEDDSDAGEKELQKQERVKKRQAQKKARQIPKIISKPKATAPKKKIQHVEPKAETLLSLSRRQSSRKTAVQNKMDLVSRLKENEARRQSVKPVARVEYVELTQEERLAEAIETEKYNISTLNKYKEQEVDKKKKQRALQLSKRKRLENVVSYKTCPIFVTPVEEHELEHFLMTRDTIRRKRDRRGRKSEKQKKEEEEARKKDEARKKRAAMFIIQPKSPAHSPELLKKLQDEGMDIKQLHDAGTELKPKVEMDPLELPDSSVPPESRETTIEPPQNDSGTGAETQLNNDEKKKRPLSSDSAAVEEHDFKRAKVDNIDAEADDEILLIEPKSTEAKTTDAVSEKEGANEETKEKEDEEDAKSSEDSKGANATEPESVEKDSEGLKPEASTEQDATTEIKDQSDSNDKEAEDTTAVDKMDVDSTDLEVKNEQQDEKASKTVKFADEEGPKTPVKIDDHAVSRETTQEVSSREPSVASEEPIMFEGPPQKVAANFISFEESTKHYTVDEIKAYLFGPQSLLPAQRRTQDVEPILRLRADAISEDDKIGGVQDLPSFEFLNNFPKFGEFNKVKKEQVVLETRQDIKVVLKTQPPTGVHLPNGSKKQCLLTGKPAMYFDPKTGLPYNSVESYKVIKDIQNGVWAWVEFPGGGSYVCNRENTVHAKGVPEGFDE</sequence>
<feature type="compositionally biased region" description="Basic and acidic residues" evidence="2">
    <location>
        <begin position="500"/>
        <end position="509"/>
    </location>
</feature>
<gene>
    <name evidence="4" type="ORF">WICANDRAFT_65357</name>
</gene>
<feature type="compositionally biased region" description="Basic residues" evidence="2">
    <location>
        <begin position="304"/>
        <end position="315"/>
    </location>
</feature>
<dbReference type="InterPro" id="IPR046757">
    <property type="entry name" value="YL1_N"/>
</dbReference>
<proteinExistence type="inferred from homology"/>
<feature type="compositionally biased region" description="Basic and acidic residues" evidence="2">
    <location>
        <begin position="349"/>
        <end position="377"/>
    </location>
</feature>
<evidence type="ECO:0000259" key="3">
    <source>
        <dbReference type="SMART" id="SM00993"/>
    </source>
</evidence>
<protein>
    <recommendedName>
        <fullName evidence="3">Vps72/YL1 C-terminal domain-containing protein</fullName>
    </recommendedName>
</protein>
<dbReference type="Pfam" id="PF05764">
    <property type="entry name" value="YL1"/>
    <property type="match status" value="2"/>
</dbReference>
<feature type="compositionally biased region" description="Acidic residues" evidence="2">
    <location>
        <begin position="67"/>
        <end position="76"/>
    </location>
</feature>
<feature type="compositionally biased region" description="Basic and acidic residues" evidence="2">
    <location>
        <begin position="538"/>
        <end position="588"/>
    </location>
</feature>
<feature type="region of interest" description="Disordered" evidence="2">
    <location>
        <begin position="304"/>
        <end position="601"/>
    </location>
</feature>
<feature type="compositionally biased region" description="Polar residues" evidence="2">
    <location>
        <begin position="397"/>
        <end position="412"/>
    </location>
</feature>
<dbReference type="AlphaFoldDB" id="A0A1E3NVE5"/>
<dbReference type="GeneID" id="30201143"/>
<evidence type="ECO:0000256" key="1">
    <source>
        <dbReference type="ARBA" id="ARBA00006832"/>
    </source>
</evidence>
<evidence type="ECO:0000313" key="5">
    <source>
        <dbReference type="Proteomes" id="UP000094112"/>
    </source>
</evidence>
<comment type="similarity">
    <text evidence="1">Belongs to the VPS72/YL1 family.</text>
</comment>
<feature type="compositionally biased region" description="Basic residues" evidence="2">
    <location>
        <begin position="142"/>
        <end position="154"/>
    </location>
</feature>
<dbReference type="Pfam" id="PF08265">
    <property type="entry name" value="YL1_C"/>
    <property type="match status" value="1"/>
</dbReference>
<feature type="region of interest" description="Disordered" evidence="2">
    <location>
        <begin position="1"/>
        <end position="20"/>
    </location>
</feature>
<organism evidence="4 5">
    <name type="scientific">Wickerhamomyces anomalus (strain ATCC 58044 / CBS 1984 / NCYC 433 / NRRL Y-366-8)</name>
    <name type="common">Yeast</name>
    <name type="synonym">Hansenula anomala</name>
    <dbReference type="NCBI Taxonomy" id="683960"/>
    <lineage>
        <taxon>Eukaryota</taxon>
        <taxon>Fungi</taxon>
        <taxon>Dikarya</taxon>
        <taxon>Ascomycota</taxon>
        <taxon>Saccharomycotina</taxon>
        <taxon>Saccharomycetes</taxon>
        <taxon>Phaffomycetales</taxon>
        <taxon>Wickerhamomycetaceae</taxon>
        <taxon>Wickerhamomyces</taxon>
    </lineage>
</organism>
<dbReference type="Proteomes" id="UP000094112">
    <property type="component" value="Unassembled WGS sequence"/>
</dbReference>
<feature type="region of interest" description="Disordered" evidence="2">
    <location>
        <begin position="28"/>
        <end position="178"/>
    </location>
</feature>
<feature type="compositionally biased region" description="Basic and acidic residues" evidence="2">
    <location>
        <begin position="520"/>
        <end position="531"/>
    </location>
</feature>
<feature type="compositionally biased region" description="Basic and acidic residues" evidence="2">
    <location>
        <begin position="455"/>
        <end position="491"/>
    </location>
</feature>
<evidence type="ECO:0000256" key="2">
    <source>
        <dbReference type="SAM" id="MobiDB-lite"/>
    </source>
</evidence>
<dbReference type="PANTHER" id="PTHR13275:SF4">
    <property type="entry name" value="VACUOLAR PROTEIN SORTING-ASSOCIATED PROTEIN 72 HOMOLOG"/>
    <property type="match status" value="1"/>
</dbReference>
<feature type="compositionally biased region" description="Acidic residues" evidence="2">
    <location>
        <begin position="30"/>
        <end position="53"/>
    </location>
</feature>
<feature type="domain" description="Vps72/YL1 C-terminal" evidence="3">
    <location>
        <begin position="726"/>
        <end position="755"/>
    </location>
</feature>
<feature type="compositionally biased region" description="Basic and acidic residues" evidence="2">
    <location>
        <begin position="316"/>
        <end position="330"/>
    </location>
</feature>
<feature type="compositionally biased region" description="Acidic residues" evidence="2">
    <location>
        <begin position="100"/>
        <end position="131"/>
    </location>
</feature>
<dbReference type="GO" id="GO:0005634">
    <property type="term" value="C:nucleus"/>
    <property type="evidence" value="ECO:0007669"/>
    <property type="project" value="TreeGrafter"/>
</dbReference>
<dbReference type="RefSeq" id="XP_019036303.1">
    <property type="nucleotide sequence ID" value="XM_019183897.1"/>
</dbReference>
<dbReference type="OrthoDB" id="49520at2759"/>
<name>A0A1E3NVE5_WICAA</name>
<dbReference type="EMBL" id="KV454214">
    <property type="protein sequence ID" value="ODQ57096.1"/>
    <property type="molecule type" value="Genomic_DNA"/>
</dbReference>
<dbReference type="SMART" id="SM00993">
    <property type="entry name" value="YL1_C"/>
    <property type="match status" value="1"/>
</dbReference>
<reference evidence="4 5" key="1">
    <citation type="journal article" date="2016" name="Proc. Natl. Acad. Sci. U.S.A.">
        <title>Comparative genomics of biotechnologically important yeasts.</title>
        <authorList>
            <person name="Riley R."/>
            <person name="Haridas S."/>
            <person name="Wolfe K.H."/>
            <person name="Lopes M.R."/>
            <person name="Hittinger C.T."/>
            <person name="Goeker M."/>
            <person name="Salamov A.A."/>
            <person name="Wisecaver J.H."/>
            <person name="Long T.M."/>
            <person name="Calvey C.H."/>
            <person name="Aerts A.L."/>
            <person name="Barry K.W."/>
            <person name="Choi C."/>
            <person name="Clum A."/>
            <person name="Coughlan A.Y."/>
            <person name="Deshpande S."/>
            <person name="Douglass A.P."/>
            <person name="Hanson S.J."/>
            <person name="Klenk H.-P."/>
            <person name="LaButti K.M."/>
            <person name="Lapidus A."/>
            <person name="Lindquist E.A."/>
            <person name="Lipzen A.M."/>
            <person name="Meier-Kolthoff J.P."/>
            <person name="Ohm R.A."/>
            <person name="Otillar R.P."/>
            <person name="Pangilinan J.L."/>
            <person name="Peng Y."/>
            <person name="Rokas A."/>
            <person name="Rosa C.A."/>
            <person name="Scheuner C."/>
            <person name="Sibirny A.A."/>
            <person name="Slot J.C."/>
            <person name="Stielow J.B."/>
            <person name="Sun H."/>
            <person name="Kurtzman C.P."/>
            <person name="Blackwell M."/>
            <person name="Grigoriev I.V."/>
            <person name="Jeffries T.W."/>
        </authorList>
    </citation>
    <scope>NUCLEOTIDE SEQUENCE [LARGE SCALE GENOMIC DNA]</scope>
    <source>
        <strain evidence="5">ATCC 58044 / CBS 1984 / NCYC 433 / NRRL Y-366-8</strain>
    </source>
</reference>
<feature type="compositionally biased region" description="Basic and acidic residues" evidence="2">
    <location>
        <begin position="428"/>
        <end position="440"/>
    </location>
</feature>
<accession>A0A1E3NVE5</accession>
<feature type="compositionally biased region" description="Acidic residues" evidence="2">
    <location>
        <begin position="441"/>
        <end position="450"/>
    </location>
</feature>
<feature type="compositionally biased region" description="Basic and acidic residues" evidence="2">
    <location>
        <begin position="132"/>
        <end position="141"/>
    </location>
</feature>
<dbReference type="InterPro" id="IPR013272">
    <property type="entry name" value="Vps72/YL1_C"/>
</dbReference>
<keyword evidence="5" id="KW-1185">Reference proteome</keyword>
<dbReference type="STRING" id="683960.A0A1E3NVE5"/>
<evidence type="ECO:0000313" key="4">
    <source>
        <dbReference type="EMBL" id="ODQ57096.1"/>
    </source>
</evidence>
<dbReference type="PANTHER" id="PTHR13275">
    <property type="entry name" value="YL-1 PROTEIN TRANSCRIPTION FACTOR-LIKE 1"/>
    <property type="match status" value="1"/>
</dbReference>